<keyword evidence="1" id="KW-0723">Serine/threonine-protein kinase</keyword>
<sequence length="667" mass="75466">MMEAVVVEMNETWRQSRGSIDDDIESMIMDPLSLADISRQGTQRDSEDDSGHEDSFERHKDSKIFSVAMGIKFAKVPSPKPPQRQRTYSTREYWRKAAAKARALGDPWEKFHLNDYPVEKAKRYRYNALKKIWVEDDVVVKMEPNSFNRGAMRECFRMKKLSNFLKHQDWGKESNNYVAKRYMEPVDRSVYFEDVKLQMDAKLWGEEFNRHNPPKKVDIIQMYVVELVDRPNKPVFHLEHFIGGDYVKYNSNSGFVGDEFRQTPHAFSHFTFERSGHELLVVDVQGVGDLYTDPQIHTVSGTEYGDGNLGTRGMGLFFHSHVCNAICSKLNLSPFDLASQEQACLSPIHDSIKKNSATRVRGEMAVCKLPSRYERAHLIEFLENRSRTSSYCSSASVPKRPLGGRTRFVSECVLDASQSESRGSEGHKTHKDDHSAVYRCMSQPHAGQKAEQKMMPNPNKSHHVSGDSVFRSSRSSVVSIGSFEEEEDEQDFVARTIMEGGLATDEEEDEDETLAKIANARRVSFTGNARDSGCGSSRNVSGASVVSASESSGKFSAYNRRRVDSECSSATNSTLFLVDLKRANNSAFRAFWLHVRLFNASNLPHFARPLLQQPGVGEGEPEELKDSVLGQIHLDLAKYHELGRFSVEGAEDEYDQEAAMFHLRQAA</sequence>
<evidence type="ECO:0000313" key="16">
    <source>
        <dbReference type="Proteomes" id="UP000678499"/>
    </source>
</evidence>
<dbReference type="EMBL" id="OA886064">
    <property type="protein sequence ID" value="CAD7282602.1"/>
    <property type="molecule type" value="Genomic_DNA"/>
</dbReference>
<dbReference type="GO" id="GO:0005516">
    <property type="term" value="F:calmodulin binding"/>
    <property type="evidence" value="ECO:0007669"/>
    <property type="project" value="UniProtKB-KW"/>
</dbReference>
<dbReference type="PANTHER" id="PTHR45992:SF2">
    <property type="entry name" value="EUKARYOTIC ELONGATION FACTOR 2 KINASE"/>
    <property type="match status" value="1"/>
</dbReference>
<dbReference type="InterPro" id="IPR011009">
    <property type="entry name" value="Kinase-like_dom_sf"/>
</dbReference>
<keyword evidence="3" id="KW-0808">Transferase</keyword>
<dbReference type="GO" id="GO:1903013">
    <property type="term" value="P:response to differentiation-inducing factor 1"/>
    <property type="evidence" value="ECO:0007669"/>
    <property type="project" value="TreeGrafter"/>
</dbReference>
<feature type="region of interest" description="Disordered" evidence="13">
    <location>
        <begin position="38"/>
        <end position="57"/>
    </location>
</feature>
<comment type="similarity">
    <text evidence="9">Belongs to the protein kinase superfamily. Alpha-type protein kinase family.</text>
</comment>
<keyword evidence="6" id="KW-0106">Calcium</keyword>
<dbReference type="GO" id="GO:0004686">
    <property type="term" value="F:elongation factor-2 kinase activity"/>
    <property type="evidence" value="ECO:0007669"/>
    <property type="project" value="UniProtKB-EC"/>
</dbReference>
<evidence type="ECO:0000256" key="6">
    <source>
        <dbReference type="ARBA" id="ARBA00022837"/>
    </source>
</evidence>
<evidence type="ECO:0000256" key="10">
    <source>
        <dbReference type="ARBA" id="ARBA00066872"/>
    </source>
</evidence>
<dbReference type="Pfam" id="PF02816">
    <property type="entry name" value="Alpha_kinase"/>
    <property type="match status" value="1"/>
</dbReference>
<feature type="non-terminal residue" evidence="15">
    <location>
        <position position="1"/>
    </location>
</feature>
<evidence type="ECO:0000256" key="11">
    <source>
        <dbReference type="ARBA" id="ARBA00067847"/>
    </source>
</evidence>
<dbReference type="PANTHER" id="PTHR45992">
    <property type="entry name" value="EUKARYOTIC ELONGATION FACTOR 2 KINASE-RELATED"/>
    <property type="match status" value="1"/>
</dbReference>
<organism evidence="15">
    <name type="scientific">Notodromas monacha</name>
    <dbReference type="NCBI Taxonomy" id="399045"/>
    <lineage>
        <taxon>Eukaryota</taxon>
        <taxon>Metazoa</taxon>
        <taxon>Ecdysozoa</taxon>
        <taxon>Arthropoda</taxon>
        <taxon>Crustacea</taxon>
        <taxon>Oligostraca</taxon>
        <taxon>Ostracoda</taxon>
        <taxon>Podocopa</taxon>
        <taxon>Podocopida</taxon>
        <taxon>Cypridocopina</taxon>
        <taxon>Cypridoidea</taxon>
        <taxon>Cyprididae</taxon>
        <taxon>Notodromas</taxon>
    </lineage>
</organism>
<evidence type="ECO:0000259" key="14">
    <source>
        <dbReference type="PROSITE" id="PS51158"/>
    </source>
</evidence>
<dbReference type="EC" id="2.7.11.20" evidence="10"/>
<evidence type="ECO:0000256" key="7">
    <source>
        <dbReference type="ARBA" id="ARBA00022840"/>
    </source>
</evidence>
<dbReference type="EMBL" id="CAJPEX010004027">
    <property type="protein sequence ID" value="CAG0922754.1"/>
    <property type="molecule type" value="Genomic_DNA"/>
</dbReference>
<evidence type="ECO:0000256" key="2">
    <source>
        <dbReference type="ARBA" id="ARBA00022553"/>
    </source>
</evidence>
<keyword evidence="7" id="KW-0067">ATP-binding</keyword>
<keyword evidence="4" id="KW-0547">Nucleotide-binding</keyword>
<evidence type="ECO:0000256" key="5">
    <source>
        <dbReference type="ARBA" id="ARBA00022777"/>
    </source>
</evidence>
<dbReference type="InterPro" id="IPR047588">
    <property type="entry name" value="eEF2K_a_kinase_dom"/>
</dbReference>
<dbReference type="AlphaFoldDB" id="A0A7R9BVV7"/>
<evidence type="ECO:0000256" key="1">
    <source>
        <dbReference type="ARBA" id="ARBA00022527"/>
    </source>
</evidence>
<keyword evidence="5" id="KW-0418">Kinase</keyword>
<dbReference type="PROSITE" id="PS51158">
    <property type="entry name" value="ALPHA_KINASE"/>
    <property type="match status" value="1"/>
</dbReference>
<dbReference type="Gene3D" id="3.20.200.10">
    <property type="entry name" value="MHCK/EF2 kinase"/>
    <property type="match status" value="1"/>
</dbReference>
<evidence type="ECO:0000256" key="12">
    <source>
        <dbReference type="ARBA" id="ARBA00078015"/>
    </source>
</evidence>
<feature type="domain" description="Alpha-type protein kinase" evidence="14">
    <location>
        <begin position="125"/>
        <end position="335"/>
    </location>
</feature>
<dbReference type="OrthoDB" id="301415at2759"/>
<evidence type="ECO:0000256" key="3">
    <source>
        <dbReference type="ARBA" id="ARBA00022679"/>
    </source>
</evidence>
<dbReference type="FunFam" id="3.20.200.10:FF:000002">
    <property type="entry name" value="Eukaryotic elongation factor 2 kinase"/>
    <property type="match status" value="1"/>
</dbReference>
<name>A0A7R9BVV7_9CRUS</name>
<dbReference type="SMART" id="SM00811">
    <property type="entry name" value="Alpha_kinase"/>
    <property type="match status" value="1"/>
</dbReference>
<dbReference type="InterPro" id="IPR004166">
    <property type="entry name" value="a-kinase_dom"/>
</dbReference>
<dbReference type="Gene3D" id="3.30.200.20">
    <property type="entry name" value="Phosphorylase Kinase, domain 1"/>
    <property type="match status" value="2"/>
</dbReference>
<protein>
    <recommendedName>
        <fullName evidence="11">Eukaryotic elongation factor 2 kinase</fullName>
        <ecNumber evidence="10">2.7.11.20</ecNumber>
    </recommendedName>
    <alternativeName>
        <fullName evidence="12">Calcium/calmodulin-dependent eukaryotic elongation factor 2 kinase</fullName>
    </alternativeName>
</protein>
<dbReference type="InterPro" id="IPR051852">
    <property type="entry name" value="Alpha-type_PK"/>
</dbReference>
<dbReference type="SUPFAM" id="SSF56112">
    <property type="entry name" value="Protein kinase-like (PK-like)"/>
    <property type="match status" value="1"/>
</dbReference>
<keyword evidence="8" id="KW-0112">Calmodulin-binding</keyword>
<accession>A0A7R9BVV7</accession>
<evidence type="ECO:0000256" key="8">
    <source>
        <dbReference type="ARBA" id="ARBA00022860"/>
    </source>
</evidence>
<evidence type="ECO:0000256" key="9">
    <source>
        <dbReference type="ARBA" id="ARBA00061584"/>
    </source>
</evidence>
<gene>
    <name evidence="15" type="ORF">NMOB1V02_LOCUS10224</name>
</gene>
<feature type="region of interest" description="Disordered" evidence="13">
    <location>
        <begin position="444"/>
        <end position="470"/>
    </location>
</feature>
<proteinExistence type="inferred from homology"/>
<dbReference type="Proteomes" id="UP000678499">
    <property type="component" value="Unassembled WGS sequence"/>
</dbReference>
<keyword evidence="2" id="KW-0597">Phosphoprotein</keyword>
<dbReference type="GO" id="GO:0005524">
    <property type="term" value="F:ATP binding"/>
    <property type="evidence" value="ECO:0007669"/>
    <property type="project" value="UniProtKB-KW"/>
</dbReference>
<reference evidence="15" key="1">
    <citation type="submission" date="2020-11" db="EMBL/GenBank/DDBJ databases">
        <authorList>
            <person name="Tran Van P."/>
        </authorList>
    </citation>
    <scope>NUCLEOTIDE SEQUENCE</scope>
</reference>
<evidence type="ECO:0000256" key="4">
    <source>
        <dbReference type="ARBA" id="ARBA00022741"/>
    </source>
</evidence>
<keyword evidence="16" id="KW-1185">Reference proteome</keyword>
<dbReference type="FunFam" id="3.30.200.20:FF:000336">
    <property type="entry name" value="Eukaryotic elongation factor 2 kinase"/>
    <property type="match status" value="1"/>
</dbReference>
<evidence type="ECO:0000313" key="15">
    <source>
        <dbReference type="EMBL" id="CAD7282602.1"/>
    </source>
</evidence>
<dbReference type="CDD" id="cd16967">
    <property type="entry name" value="Alpha_kinase_eEF2K"/>
    <property type="match status" value="1"/>
</dbReference>
<dbReference type="GO" id="GO:0031037">
    <property type="term" value="P:myosin II filament disassembly"/>
    <property type="evidence" value="ECO:0007669"/>
    <property type="project" value="TreeGrafter"/>
</dbReference>
<evidence type="ECO:0000256" key="13">
    <source>
        <dbReference type="SAM" id="MobiDB-lite"/>
    </source>
</evidence>